<dbReference type="Proteomes" id="UP000663827">
    <property type="component" value="Unassembled WGS sequence"/>
</dbReference>
<feature type="region of interest" description="Disordered" evidence="1">
    <location>
        <begin position="29"/>
        <end position="81"/>
    </location>
</feature>
<evidence type="ECO:0000256" key="1">
    <source>
        <dbReference type="SAM" id="MobiDB-lite"/>
    </source>
</evidence>
<dbReference type="InterPro" id="IPR025986">
    <property type="entry name" value="RPAP3-like_C"/>
</dbReference>
<feature type="compositionally biased region" description="Polar residues" evidence="1">
    <location>
        <begin position="112"/>
        <end position="128"/>
    </location>
</feature>
<comment type="caution">
    <text evidence="3">The sequence shown here is derived from an EMBL/GenBank/DDBJ whole genome shotgun (WGS) entry which is preliminary data.</text>
</comment>
<sequence>LVAAAKAEPGNAAVRTEFTKVEGLITEATKKAKAKGTPISLPTRAPEPSGSPHRRRVPIGIVNDEAPGEEDAKSKTLKPKAAPTVALKSILKNASPSPSDQPVTLPVVSKSDSFLTPVSTRPISSKSPLQKEPARISAASTASTQHPPTSSPNKSLISSSTPAITAPKPPLISPPPSKGTEEPSLTFPLQPDSTPPSLLDFLQKWSNARTDADKASVLFTVPPASIPSLFGPTLESPLLGAMLGALSWALASTPNLPAADVPQRTVACMTALAQVPRFSTLVLFLDATEKRYAKEVWDGLEQSGVDIGLGEREKWKC</sequence>
<protein>
    <recommendedName>
        <fullName evidence="2">RNA-polymerase II-associated protein 3-like C-terminal domain-containing protein</fullName>
    </recommendedName>
</protein>
<feature type="domain" description="RNA-polymerase II-associated protein 3-like C-terminal" evidence="2">
    <location>
        <begin position="195"/>
        <end position="290"/>
    </location>
</feature>
<feature type="compositionally biased region" description="Polar residues" evidence="1">
    <location>
        <begin position="138"/>
        <end position="163"/>
    </location>
</feature>
<proteinExistence type="predicted"/>
<evidence type="ECO:0000313" key="3">
    <source>
        <dbReference type="EMBL" id="CAE7211474.1"/>
    </source>
</evidence>
<dbReference type="AlphaFoldDB" id="A0A8H3E8K1"/>
<feature type="non-terminal residue" evidence="3">
    <location>
        <position position="1"/>
    </location>
</feature>
<feature type="compositionally biased region" description="Pro residues" evidence="1">
    <location>
        <begin position="167"/>
        <end position="177"/>
    </location>
</feature>
<gene>
    <name evidence="3" type="ORF">RDB_LOCUS152827</name>
</gene>
<evidence type="ECO:0000259" key="2">
    <source>
        <dbReference type="Pfam" id="PF13877"/>
    </source>
</evidence>
<organism evidence="3 4">
    <name type="scientific">Rhizoctonia solani</name>
    <dbReference type="NCBI Taxonomy" id="456999"/>
    <lineage>
        <taxon>Eukaryota</taxon>
        <taxon>Fungi</taxon>
        <taxon>Dikarya</taxon>
        <taxon>Basidiomycota</taxon>
        <taxon>Agaricomycotina</taxon>
        <taxon>Agaricomycetes</taxon>
        <taxon>Cantharellales</taxon>
        <taxon>Ceratobasidiaceae</taxon>
        <taxon>Rhizoctonia</taxon>
    </lineage>
</organism>
<accession>A0A8H3E8K1</accession>
<name>A0A8H3E8K1_9AGAM</name>
<dbReference type="EMBL" id="CAJNJQ010004482">
    <property type="protein sequence ID" value="CAE7211474.1"/>
    <property type="molecule type" value="Genomic_DNA"/>
</dbReference>
<evidence type="ECO:0000313" key="4">
    <source>
        <dbReference type="Proteomes" id="UP000663827"/>
    </source>
</evidence>
<dbReference type="Pfam" id="PF13877">
    <property type="entry name" value="RPAP3_C"/>
    <property type="match status" value="1"/>
</dbReference>
<feature type="region of interest" description="Disordered" evidence="1">
    <location>
        <begin position="112"/>
        <end position="195"/>
    </location>
</feature>
<reference evidence="3" key="1">
    <citation type="submission" date="2021-01" db="EMBL/GenBank/DDBJ databases">
        <authorList>
            <person name="Kaushik A."/>
        </authorList>
    </citation>
    <scope>NUCLEOTIDE SEQUENCE</scope>
    <source>
        <strain evidence="3">AG5</strain>
    </source>
</reference>